<dbReference type="Gene3D" id="3.40.250.10">
    <property type="entry name" value="Rhodanese-like domain"/>
    <property type="match status" value="1"/>
</dbReference>
<organism evidence="2 3">
    <name type="scientific">Solemya pervernicosa gill symbiont</name>
    <dbReference type="NCBI Taxonomy" id="642797"/>
    <lineage>
        <taxon>Bacteria</taxon>
        <taxon>Pseudomonadati</taxon>
        <taxon>Pseudomonadota</taxon>
        <taxon>Gammaproteobacteria</taxon>
        <taxon>sulfur-oxidizing symbionts</taxon>
    </lineage>
</organism>
<dbReference type="AlphaFoldDB" id="A0A1T2L045"/>
<dbReference type="SMART" id="SM00450">
    <property type="entry name" value="RHOD"/>
    <property type="match status" value="1"/>
</dbReference>
<gene>
    <name evidence="2" type="ORF">BOW53_15450</name>
</gene>
<dbReference type="InterPro" id="IPR036873">
    <property type="entry name" value="Rhodanese-like_dom_sf"/>
</dbReference>
<evidence type="ECO:0000313" key="3">
    <source>
        <dbReference type="Proteomes" id="UP000191110"/>
    </source>
</evidence>
<dbReference type="InterPro" id="IPR001763">
    <property type="entry name" value="Rhodanese-like_dom"/>
</dbReference>
<reference evidence="2 3" key="1">
    <citation type="submission" date="2016-11" db="EMBL/GenBank/DDBJ databases">
        <title>Mixed transmission modes and dynamic genome evolution in an obligate animal-bacterial symbiosis.</title>
        <authorList>
            <person name="Russell S.L."/>
            <person name="Corbett-Detig R.B."/>
            <person name="Cavanaugh C.M."/>
        </authorList>
    </citation>
    <scope>NUCLEOTIDE SEQUENCE [LARGE SCALE GENOMIC DNA]</scope>
    <source>
        <strain evidence="2">Sveles-Q1</strain>
    </source>
</reference>
<dbReference type="CDD" id="cd00158">
    <property type="entry name" value="RHOD"/>
    <property type="match status" value="1"/>
</dbReference>
<dbReference type="SUPFAM" id="SSF52821">
    <property type="entry name" value="Rhodanese/Cell cycle control phosphatase"/>
    <property type="match status" value="1"/>
</dbReference>
<sequence length="161" mass="18670">MKRRTYKDFVEEISPHIKECFPWDVAERVEAGDDLLFLDVRENQEYDTMKIDGSLHVPRGILETAVEWDHEETEPELVEARDRQIVVVCRSGSRSVFAAYTLMQMGYKHVTSLKTGLRGWNEFDLPLVDMEGNPIDPELGDRYFANKLLDYQKSPESRKGS</sequence>
<dbReference type="PANTHER" id="PTHR44086:SF13">
    <property type="entry name" value="THIOSULFATE SULFURTRANSFERASE PSPE"/>
    <property type="match status" value="1"/>
</dbReference>
<keyword evidence="2" id="KW-0808">Transferase</keyword>
<keyword evidence="3" id="KW-1185">Reference proteome</keyword>
<dbReference type="PANTHER" id="PTHR44086">
    <property type="entry name" value="THIOSULFATE SULFURTRANSFERASE RDL2, MITOCHONDRIAL-RELATED"/>
    <property type="match status" value="1"/>
</dbReference>
<dbReference type="EMBL" id="MPRL01000089">
    <property type="protein sequence ID" value="OOZ38475.1"/>
    <property type="molecule type" value="Genomic_DNA"/>
</dbReference>
<evidence type="ECO:0000259" key="1">
    <source>
        <dbReference type="PROSITE" id="PS50206"/>
    </source>
</evidence>
<name>A0A1T2L045_9GAMM</name>
<dbReference type="Proteomes" id="UP000191110">
    <property type="component" value="Unassembled WGS sequence"/>
</dbReference>
<dbReference type="PROSITE" id="PS50206">
    <property type="entry name" value="RHODANESE_3"/>
    <property type="match status" value="1"/>
</dbReference>
<comment type="caution">
    <text evidence="2">The sequence shown here is derived from an EMBL/GenBank/DDBJ whole genome shotgun (WGS) entry which is preliminary data.</text>
</comment>
<proteinExistence type="predicted"/>
<feature type="domain" description="Rhodanese" evidence="1">
    <location>
        <begin position="31"/>
        <end position="129"/>
    </location>
</feature>
<dbReference type="GO" id="GO:0004792">
    <property type="term" value="F:thiosulfate-cyanide sulfurtransferase activity"/>
    <property type="evidence" value="ECO:0007669"/>
    <property type="project" value="TreeGrafter"/>
</dbReference>
<accession>A0A1T2L045</accession>
<dbReference type="OrthoDB" id="9791096at2"/>
<evidence type="ECO:0000313" key="2">
    <source>
        <dbReference type="EMBL" id="OOZ38475.1"/>
    </source>
</evidence>
<protein>
    <submittedName>
        <fullName evidence="2">Sulfurtransferase</fullName>
    </submittedName>
</protein>
<dbReference type="RefSeq" id="WP_078484985.1">
    <property type="nucleotide sequence ID" value="NZ_MPRL01000089.1"/>
</dbReference>
<dbReference type="Pfam" id="PF00581">
    <property type="entry name" value="Rhodanese"/>
    <property type="match status" value="1"/>
</dbReference>